<proteinExistence type="predicted"/>
<name>A0A8B9T4C4_ANAPL</name>
<reference evidence="1" key="1">
    <citation type="submission" date="2019-08" db="EMBL/GenBank/DDBJ databases">
        <title>Three high-quality genomes provides insights into domestication of ducks.</title>
        <authorList>
            <person name="Hou Z.C."/>
            <person name="Zhu F."/>
            <person name="Yin Z.T."/>
            <person name="Zhang F."/>
        </authorList>
    </citation>
    <scope>NUCLEOTIDE SEQUENCE [LARGE SCALE GENOMIC DNA]</scope>
</reference>
<protein>
    <submittedName>
        <fullName evidence="1">Uncharacterized protein</fullName>
    </submittedName>
</protein>
<dbReference type="Proteomes" id="UP000694400">
    <property type="component" value="Chromosome 35"/>
</dbReference>
<accession>A0A8B9T4C4</accession>
<dbReference type="Ensembl" id="ENSAPLT00020016381.1">
    <property type="protein sequence ID" value="ENSAPLP00020015200.1"/>
    <property type="gene ID" value="ENSAPLG00020011033.1"/>
</dbReference>
<evidence type="ECO:0000313" key="2">
    <source>
        <dbReference type="Proteomes" id="UP000694400"/>
    </source>
</evidence>
<reference evidence="1" key="3">
    <citation type="submission" date="2025-09" db="UniProtKB">
        <authorList>
            <consortium name="Ensembl"/>
        </authorList>
    </citation>
    <scope>IDENTIFICATION</scope>
</reference>
<reference evidence="1" key="2">
    <citation type="submission" date="2025-08" db="UniProtKB">
        <authorList>
            <consortium name="Ensembl"/>
        </authorList>
    </citation>
    <scope>IDENTIFICATION</scope>
</reference>
<dbReference type="AlphaFoldDB" id="A0A8B9T4C4"/>
<organism evidence="1 2">
    <name type="scientific">Anas platyrhynchos</name>
    <name type="common">Mallard</name>
    <name type="synonym">Anas boschas</name>
    <dbReference type="NCBI Taxonomy" id="8839"/>
    <lineage>
        <taxon>Eukaryota</taxon>
        <taxon>Metazoa</taxon>
        <taxon>Chordata</taxon>
        <taxon>Craniata</taxon>
        <taxon>Vertebrata</taxon>
        <taxon>Euteleostomi</taxon>
        <taxon>Archelosauria</taxon>
        <taxon>Archosauria</taxon>
        <taxon>Dinosauria</taxon>
        <taxon>Saurischia</taxon>
        <taxon>Theropoda</taxon>
        <taxon>Coelurosauria</taxon>
        <taxon>Aves</taxon>
        <taxon>Neognathae</taxon>
        <taxon>Galloanserae</taxon>
        <taxon>Anseriformes</taxon>
        <taxon>Anatidae</taxon>
        <taxon>Anatinae</taxon>
        <taxon>Anas</taxon>
    </lineage>
</organism>
<sequence>MLGGQLCCSSARPPEQPFSAQLLFPLGHGQKGLSQRSALWEAWTAAQAEWRSGTAAPGGRCVTMPGTCGTPRWRAGSWAVAPHSMPWARLLAGGRSCLCRTAGPSQGTALPASIRQMRLCIAQVSRVVCPASNLSLAAPAVFLPLQIPHGAVQPPAARDSQCLSSSASSWGPSSACSWPSWLGRCEAPGLGAEVGPSPVVLGGRCLWQAGGAGGVGVLGHRNRAVCCLLPHVLPH</sequence>
<evidence type="ECO:0000313" key="1">
    <source>
        <dbReference type="Ensembl" id="ENSAPLP00020015200.1"/>
    </source>
</evidence>